<evidence type="ECO:0000256" key="5">
    <source>
        <dbReference type="ARBA" id="ARBA00022801"/>
    </source>
</evidence>
<feature type="chain" id="PRO_5025651170" description="beta-N-acetylhexosaminidase" evidence="10">
    <location>
        <begin position="27"/>
        <end position="723"/>
    </location>
</feature>
<dbReference type="Pfam" id="PF00728">
    <property type="entry name" value="Glyco_hydro_20"/>
    <property type="match status" value="1"/>
</dbReference>
<comment type="caution">
    <text evidence="13">The sequence shown here is derived from an EMBL/GenBank/DDBJ whole genome shotgun (WGS) entry which is preliminary data.</text>
</comment>
<keyword evidence="5" id="KW-0378">Hydrolase</keyword>
<accession>A0A6A4VBL5</accession>
<feature type="active site" description="Proton donor" evidence="8">
    <location>
        <position position="374"/>
    </location>
</feature>
<evidence type="ECO:0000313" key="14">
    <source>
        <dbReference type="Proteomes" id="UP000440578"/>
    </source>
</evidence>
<evidence type="ECO:0000259" key="11">
    <source>
        <dbReference type="Pfam" id="PF00728"/>
    </source>
</evidence>
<feature type="domain" description="Glycoside hydrolase family 20 catalytic" evidence="11">
    <location>
        <begin position="217"/>
        <end position="540"/>
    </location>
</feature>
<keyword evidence="7" id="KW-0326">Glycosidase</keyword>
<feature type="compositionally biased region" description="Basic residues" evidence="9">
    <location>
        <begin position="117"/>
        <end position="126"/>
    </location>
</feature>
<dbReference type="EMBL" id="VIIS01001911">
    <property type="protein sequence ID" value="KAF0291063.1"/>
    <property type="molecule type" value="Genomic_DNA"/>
</dbReference>
<evidence type="ECO:0000256" key="3">
    <source>
        <dbReference type="ARBA" id="ARBA00012663"/>
    </source>
</evidence>
<reference evidence="13 14" key="1">
    <citation type="submission" date="2019-07" db="EMBL/GenBank/DDBJ databases">
        <title>Draft genome assembly of a fouling barnacle, Amphibalanus amphitrite (Darwin, 1854): The first reference genome for Thecostraca.</title>
        <authorList>
            <person name="Kim W."/>
        </authorList>
    </citation>
    <scope>NUCLEOTIDE SEQUENCE [LARGE SCALE GENOMIC DNA]</scope>
    <source>
        <strain evidence="13">SNU_AA5</strain>
        <tissue evidence="13">Soma without cirri and trophi</tissue>
    </source>
</reference>
<proteinExistence type="inferred from homology"/>
<dbReference type="InterPro" id="IPR017853">
    <property type="entry name" value="GH"/>
</dbReference>
<feature type="compositionally biased region" description="Low complexity" evidence="9">
    <location>
        <begin position="602"/>
        <end position="612"/>
    </location>
</feature>
<dbReference type="FunFam" id="3.20.20.80:FF:000063">
    <property type="entry name" value="Beta-hexosaminidase"/>
    <property type="match status" value="1"/>
</dbReference>
<dbReference type="PRINTS" id="PR00738">
    <property type="entry name" value="GLHYDRLASE20"/>
</dbReference>
<dbReference type="InterPro" id="IPR029019">
    <property type="entry name" value="HEX_eukaryotic_N"/>
</dbReference>
<evidence type="ECO:0000256" key="8">
    <source>
        <dbReference type="PIRSR" id="PIRSR625705-1"/>
    </source>
</evidence>
<evidence type="ECO:0000256" key="1">
    <source>
        <dbReference type="ARBA" id="ARBA00001231"/>
    </source>
</evidence>
<comment type="catalytic activity">
    <reaction evidence="1">
        <text>Hydrolysis of terminal non-reducing N-acetyl-D-hexosamine residues in N-acetyl-beta-D-hexosaminides.</text>
        <dbReference type="EC" id="3.2.1.52"/>
    </reaction>
</comment>
<dbReference type="AlphaFoldDB" id="A0A6A4VBL5"/>
<dbReference type="SUPFAM" id="SSF51445">
    <property type="entry name" value="(Trans)glycosidases"/>
    <property type="match status" value="1"/>
</dbReference>
<evidence type="ECO:0000256" key="9">
    <source>
        <dbReference type="SAM" id="MobiDB-lite"/>
    </source>
</evidence>
<sequence length="723" mass="81365">MASTVSSLQLALIAAVCSCHLVPAEAGFPWVEPTEGEPWPAPQQADMYPSFYFVNPAKIRFRTTRHSCADLEDAIGRTLQTLRGLAASHGVRAARRPRSVVSGSWRERRTRVAASANRRRSRKRGESRRASSPRLHHDVEVWMDGMCDENMMPSATMDEQYSIKINVPDSPGRAQIISDSLWGAYRGLETFTQLIYFSEKHGQFHLRQGIIRDFPRYAHRGLMLDTSRHFLSVSSIKATLELMAFNKFNVFHWHLVDDPSFPFVSVTFPNLSGKGAYRPDMVYTPDDVADIIEFARRRGIRVVPEVDTPGHVRSWGAGADNLLTVCYNETTGQPDGTFGPLDPTKGSTYRFVRRLLEEVTTRFPDKYIHLGGDEVFFGFPCWLSNPDVQAWMEKLNISTAEEVEKAYMQRLLRLVKRLPAKPEYVIWQDVVDNNITVQPDTIVHVWKGGADGWQQEADKVTSLGHRTIISSCWYLNYINYGVDWPQYYECEPEDFNGTLVQKSLLLGGEACMWGEFVDDTNLISRTWPRAAAVAERLWSAKEVSDAEVARPRMEEHRGFVRVRPRGRCLKRGGKQWKAANRSKGLNKPPTGDNRRVHASVTGRLSGSGSSPRGRPRCPEGYKRHRSGRCVRLGARMEAGRGLKPGALRGRAEQCTGGRVAWADGRCVPLATLRSCPKDSYRLSSGLCVRCWVSDKTDESCAKGCAVDERRAKCICCMPNGDDP</sequence>
<evidence type="ECO:0000256" key="4">
    <source>
        <dbReference type="ARBA" id="ARBA00022729"/>
    </source>
</evidence>
<dbReference type="PANTHER" id="PTHR22600:SF21">
    <property type="entry name" value="BETA-HEXOSAMINIDASE A"/>
    <property type="match status" value="1"/>
</dbReference>
<gene>
    <name evidence="13" type="primary">Hexb_0</name>
    <name evidence="13" type="ORF">FJT64_010773</name>
</gene>
<comment type="similarity">
    <text evidence="2">Belongs to the glycosyl hydrolase 20 family.</text>
</comment>
<dbReference type="InterPro" id="IPR029018">
    <property type="entry name" value="Hex-like_dom2"/>
</dbReference>
<organism evidence="13 14">
    <name type="scientific">Amphibalanus amphitrite</name>
    <name type="common">Striped barnacle</name>
    <name type="synonym">Balanus amphitrite</name>
    <dbReference type="NCBI Taxonomy" id="1232801"/>
    <lineage>
        <taxon>Eukaryota</taxon>
        <taxon>Metazoa</taxon>
        <taxon>Ecdysozoa</taxon>
        <taxon>Arthropoda</taxon>
        <taxon>Crustacea</taxon>
        <taxon>Multicrustacea</taxon>
        <taxon>Cirripedia</taxon>
        <taxon>Thoracica</taxon>
        <taxon>Thoracicalcarea</taxon>
        <taxon>Balanomorpha</taxon>
        <taxon>Balanoidea</taxon>
        <taxon>Balanidae</taxon>
        <taxon>Amphibalaninae</taxon>
        <taxon>Amphibalanus</taxon>
    </lineage>
</organism>
<name>A0A6A4VBL5_AMPAM</name>
<dbReference type="Gene3D" id="3.30.379.10">
    <property type="entry name" value="Chitobiase/beta-hexosaminidase domain 2-like"/>
    <property type="match status" value="1"/>
</dbReference>
<keyword evidence="4 10" id="KW-0732">Signal</keyword>
<dbReference type="OrthoDB" id="428480at2759"/>
<dbReference type="CDD" id="cd06562">
    <property type="entry name" value="GH20_HexA_HexB-like"/>
    <property type="match status" value="1"/>
</dbReference>
<dbReference type="Pfam" id="PF14845">
    <property type="entry name" value="Glycohydro_20b2"/>
    <property type="match status" value="1"/>
</dbReference>
<feature type="region of interest" description="Disordered" evidence="9">
    <location>
        <begin position="98"/>
        <end position="133"/>
    </location>
</feature>
<evidence type="ECO:0000259" key="12">
    <source>
        <dbReference type="Pfam" id="PF14845"/>
    </source>
</evidence>
<keyword evidence="14" id="KW-1185">Reference proteome</keyword>
<dbReference type="GO" id="GO:0016020">
    <property type="term" value="C:membrane"/>
    <property type="evidence" value="ECO:0007669"/>
    <property type="project" value="TreeGrafter"/>
</dbReference>
<feature type="region of interest" description="Disordered" evidence="9">
    <location>
        <begin position="571"/>
        <end position="623"/>
    </location>
</feature>
<dbReference type="PANTHER" id="PTHR22600">
    <property type="entry name" value="BETA-HEXOSAMINIDASE"/>
    <property type="match status" value="1"/>
</dbReference>
<evidence type="ECO:0000256" key="2">
    <source>
        <dbReference type="ARBA" id="ARBA00006285"/>
    </source>
</evidence>
<feature type="signal peptide" evidence="10">
    <location>
        <begin position="1"/>
        <end position="26"/>
    </location>
</feature>
<evidence type="ECO:0000256" key="6">
    <source>
        <dbReference type="ARBA" id="ARBA00023180"/>
    </source>
</evidence>
<dbReference type="InterPro" id="IPR025705">
    <property type="entry name" value="Beta_hexosaminidase_sua/sub"/>
</dbReference>
<feature type="domain" description="Beta-hexosaminidase eukaryotic type N-terminal" evidence="12">
    <location>
        <begin position="38"/>
        <end position="194"/>
    </location>
</feature>
<dbReference type="GO" id="GO:0005975">
    <property type="term" value="P:carbohydrate metabolic process"/>
    <property type="evidence" value="ECO:0007669"/>
    <property type="project" value="InterPro"/>
</dbReference>
<dbReference type="Proteomes" id="UP000440578">
    <property type="component" value="Unassembled WGS sequence"/>
</dbReference>
<evidence type="ECO:0000313" key="13">
    <source>
        <dbReference type="EMBL" id="KAF0291063.1"/>
    </source>
</evidence>
<evidence type="ECO:0000256" key="10">
    <source>
        <dbReference type="SAM" id="SignalP"/>
    </source>
</evidence>
<dbReference type="GO" id="GO:0005764">
    <property type="term" value="C:lysosome"/>
    <property type="evidence" value="ECO:0007669"/>
    <property type="project" value="TreeGrafter"/>
</dbReference>
<dbReference type="GO" id="GO:0030203">
    <property type="term" value="P:glycosaminoglycan metabolic process"/>
    <property type="evidence" value="ECO:0007669"/>
    <property type="project" value="TreeGrafter"/>
</dbReference>
<dbReference type="EC" id="3.2.1.52" evidence="3"/>
<dbReference type="GO" id="GO:0006689">
    <property type="term" value="P:ganglioside catabolic process"/>
    <property type="evidence" value="ECO:0007669"/>
    <property type="project" value="TreeGrafter"/>
</dbReference>
<dbReference type="SUPFAM" id="SSF55545">
    <property type="entry name" value="beta-N-acetylhexosaminidase-like domain"/>
    <property type="match status" value="1"/>
</dbReference>
<dbReference type="GO" id="GO:0004563">
    <property type="term" value="F:beta-N-acetylhexosaminidase activity"/>
    <property type="evidence" value="ECO:0007669"/>
    <property type="project" value="UniProtKB-EC"/>
</dbReference>
<keyword evidence="6" id="KW-0325">Glycoprotein</keyword>
<evidence type="ECO:0000256" key="7">
    <source>
        <dbReference type="ARBA" id="ARBA00023295"/>
    </source>
</evidence>
<dbReference type="Gene3D" id="3.20.20.80">
    <property type="entry name" value="Glycosidases"/>
    <property type="match status" value="1"/>
</dbReference>
<protein>
    <recommendedName>
        <fullName evidence="3">beta-N-acetylhexosaminidase</fullName>
        <ecNumber evidence="3">3.2.1.52</ecNumber>
    </recommendedName>
</protein>
<dbReference type="InterPro" id="IPR015883">
    <property type="entry name" value="Glyco_hydro_20_cat"/>
</dbReference>